<gene>
    <name evidence="1" type="primary">ST0622</name>
    <name evidence="1" type="ordered locus">STK_06220</name>
</gene>
<dbReference type="AlphaFoldDB" id="Q974N7"/>
<dbReference type="Proteomes" id="UP000001015">
    <property type="component" value="Chromosome"/>
</dbReference>
<dbReference type="eggNOG" id="arCOG07323">
    <property type="taxonomic scope" value="Archaea"/>
</dbReference>
<accession>Q974N7</accession>
<dbReference type="PATRIC" id="fig|273063.9.peg.706"/>
<name>Q974N7_SULTO</name>
<evidence type="ECO:0000313" key="2">
    <source>
        <dbReference type="Proteomes" id="UP000001015"/>
    </source>
</evidence>
<evidence type="ECO:0000313" key="1">
    <source>
        <dbReference type="EMBL" id="BAB65620.1"/>
    </source>
</evidence>
<dbReference type="EMBL" id="BA000023">
    <property type="protein sequence ID" value="BAB65620.1"/>
    <property type="molecule type" value="Genomic_DNA"/>
</dbReference>
<reference evidence="2" key="1">
    <citation type="journal article" date="2001" name="DNA Res.">
        <title>Complete genome sequence of an aerobic thermoacidophilic Crenarchaeon, Sulfolobus tokodaii strain7.</title>
        <authorList>
            <person name="Kawarabayasi Y."/>
            <person name="Hino Y."/>
            <person name="Horikawa H."/>
            <person name="Jin-no K."/>
            <person name="Takahashi M."/>
            <person name="Sekine M."/>
            <person name="Baba S."/>
            <person name="Ankai A."/>
            <person name="Kosugi H."/>
            <person name="Hosoyama A."/>
            <person name="Fukui S."/>
            <person name="Nagai Y."/>
            <person name="Nishijima K."/>
            <person name="Otsuka R."/>
            <person name="Nakazawa H."/>
            <person name="Takamiya M."/>
            <person name="Kato Y."/>
            <person name="Yoshizawa T."/>
            <person name="Tanaka T."/>
            <person name="Kudoh Y."/>
            <person name="Yamazaki J."/>
            <person name="Kushida N."/>
            <person name="Oguchi A."/>
            <person name="Aoki K."/>
            <person name="Masuda S."/>
            <person name="Yanagii M."/>
            <person name="Nishimura M."/>
            <person name="Yamagishi A."/>
            <person name="Oshima T."/>
            <person name="Kikuchi H."/>
        </authorList>
    </citation>
    <scope>NUCLEOTIDE SEQUENCE [LARGE SCALE GENOMIC DNA]</scope>
    <source>
        <strain evidence="2">DSM 16993 / JCM 10545 / NBRC 100140 / 7</strain>
    </source>
</reference>
<proteinExistence type="predicted"/>
<organism evidence="1 2">
    <name type="scientific">Sulfurisphaera tokodaii (strain DSM 16993 / JCM 10545 / NBRC 100140 / 7)</name>
    <name type="common">Sulfolobus tokodaii</name>
    <dbReference type="NCBI Taxonomy" id="273063"/>
    <lineage>
        <taxon>Archaea</taxon>
        <taxon>Thermoproteota</taxon>
        <taxon>Thermoprotei</taxon>
        <taxon>Sulfolobales</taxon>
        <taxon>Sulfolobaceae</taxon>
        <taxon>Sulfurisphaera</taxon>
    </lineage>
</organism>
<dbReference type="KEGG" id="sto:STK_06220"/>
<keyword evidence="2" id="KW-1185">Reference proteome</keyword>
<protein>
    <submittedName>
        <fullName evidence="1">Uncharacterized protein</fullName>
    </submittedName>
</protein>
<sequence>MMIIKINVNQSEKVLDITNAKKIIISEKGENKYYTVRLLYYLMKSIYNIPRLYGYLKGDPIESWRQNFEKYFLQLLKSDLEISSTFFKGDFEIDQPSINISGKIDNLNISVKVILKEKPINISQGIQGNFQVDSFYFSKLERIKPYIIPSSRAGLLYAFSKFLVYQYEGAPGIPKAFGIAAEFINSMLLPQGFTDEINNHKIWVNQENNYVYVDDNILYNATSDVLSLLSLKLFLTRGTEKELLMIEDPEAHLDEEEKELVKKWINETKSKIIIVSNEKNW</sequence>